<keyword evidence="3" id="KW-1185">Reference proteome</keyword>
<evidence type="ECO:0000313" key="3">
    <source>
        <dbReference type="Proteomes" id="UP000054558"/>
    </source>
</evidence>
<dbReference type="EMBL" id="DF237168">
    <property type="protein sequence ID" value="GAQ85097.1"/>
    <property type="molecule type" value="Genomic_DNA"/>
</dbReference>
<dbReference type="InterPro" id="IPR013320">
    <property type="entry name" value="ConA-like_dom_sf"/>
</dbReference>
<gene>
    <name evidence="2" type="ORF">KFL_002190490</name>
</gene>
<feature type="compositionally biased region" description="Low complexity" evidence="1">
    <location>
        <begin position="276"/>
        <end position="285"/>
    </location>
</feature>
<proteinExistence type="predicted"/>
<dbReference type="GO" id="GO:0008233">
    <property type="term" value="F:peptidase activity"/>
    <property type="evidence" value="ECO:0007669"/>
    <property type="project" value="UniProtKB-KW"/>
</dbReference>
<evidence type="ECO:0000256" key="1">
    <source>
        <dbReference type="SAM" id="MobiDB-lite"/>
    </source>
</evidence>
<feature type="region of interest" description="Disordered" evidence="1">
    <location>
        <begin position="255"/>
        <end position="306"/>
    </location>
</feature>
<reference evidence="2 3" key="1">
    <citation type="journal article" date="2014" name="Nat. Commun.">
        <title>Klebsormidium flaccidum genome reveals primary factors for plant terrestrial adaptation.</title>
        <authorList>
            <person name="Hori K."/>
            <person name="Maruyama F."/>
            <person name="Fujisawa T."/>
            <person name="Togashi T."/>
            <person name="Yamamoto N."/>
            <person name="Seo M."/>
            <person name="Sato S."/>
            <person name="Yamada T."/>
            <person name="Mori H."/>
            <person name="Tajima N."/>
            <person name="Moriyama T."/>
            <person name="Ikeuchi M."/>
            <person name="Watanabe M."/>
            <person name="Wada H."/>
            <person name="Kobayashi K."/>
            <person name="Saito M."/>
            <person name="Masuda T."/>
            <person name="Sasaki-Sekimoto Y."/>
            <person name="Mashiguchi K."/>
            <person name="Awai K."/>
            <person name="Shimojima M."/>
            <person name="Masuda S."/>
            <person name="Iwai M."/>
            <person name="Nobusawa T."/>
            <person name="Narise T."/>
            <person name="Kondo S."/>
            <person name="Saito H."/>
            <person name="Sato R."/>
            <person name="Murakawa M."/>
            <person name="Ihara Y."/>
            <person name="Oshima-Yamada Y."/>
            <person name="Ohtaka K."/>
            <person name="Satoh M."/>
            <person name="Sonobe K."/>
            <person name="Ishii M."/>
            <person name="Ohtani R."/>
            <person name="Kanamori-Sato M."/>
            <person name="Honoki R."/>
            <person name="Miyazaki D."/>
            <person name="Mochizuki H."/>
            <person name="Umetsu J."/>
            <person name="Higashi K."/>
            <person name="Shibata D."/>
            <person name="Kamiya Y."/>
            <person name="Sato N."/>
            <person name="Nakamura Y."/>
            <person name="Tabata S."/>
            <person name="Ida S."/>
            <person name="Kurokawa K."/>
            <person name="Ohta H."/>
        </authorList>
    </citation>
    <scope>NUCLEOTIDE SEQUENCE [LARGE SCALE GENOMIC DNA]</scope>
    <source>
        <strain evidence="2 3">NIES-2285</strain>
    </source>
</reference>
<accession>A0A1Y1I8R1</accession>
<keyword evidence="2" id="KW-0645">Protease</keyword>
<keyword evidence="2" id="KW-0378">Hydrolase</keyword>
<sequence length="339" mass="35507">MGARLPYASGRGRAIISTANVRSDGTGLRLSVDKAPSGAWMSSEVMIDTSFGYGRYELEVNGALGSHDPNIIFGAFIWDETNGAHYNGETDIIEASRFGDPFNPFNAQQVIAPWNMDGRINRFALPEDTPYAVLSVDWTASDIVFRVENPDTGFATSWSPADKSIIPRPTGFERLHLNAWQNFGSGPWYGAPVSFTVTSFTFSPSTGASVVVPPKNVSVPLPAPSEGPLNVSAPIPTPFATLAVNLTAATPNITGPTAPNLTGTKEPLAFPPAPAHAPTTSAPTWAPGPSPSPASPNSMPPPATRPPIVQSLTTLVGSASRISGALSAIGILTALMSLL</sequence>
<feature type="compositionally biased region" description="Pro residues" evidence="1">
    <location>
        <begin position="286"/>
        <end position="305"/>
    </location>
</feature>
<dbReference type="GO" id="GO:0006508">
    <property type="term" value="P:proteolysis"/>
    <property type="evidence" value="ECO:0007669"/>
    <property type="project" value="UniProtKB-KW"/>
</dbReference>
<dbReference type="Proteomes" id="UP000054558">
    <property type="component" value="Unassembled WGS sequence"/>
</dbReference>
<protein>
    <submittedName>
        <fullName evidence="2">Membrane-bound serine protease (ClpP class)</fullName>
    </submittedName>
</protein>
<dbReference type="AlphaFoldDB" id="A0A1Y1I8R1"/>
<dbReference type="SUPFAM" id="SSF49899">
    <property type="entry name" value="Concanavalin A-like lectins/glucanases"/>
    <property type="match status" value="1"/>
</dbReference>
<evidence type="ECO:0000313" key="2">
    <source>
        <dbReference type="EMBL" id="GAQ85097.1"/>
    </source>
</evidence>
<dbReference type="Gene3D" id="2.60.120.200">
    <property type="match status" value="1"/>
</dbReference>
<name>A0A1Y1I8R1_KLENI</name>
<organism evidence="2 3">
    <name type="scientific">Klebsormidium nitens</name>
    <name type="common">Green alga</name>
    <name type="synonym">Ulothrix nitens</name>
    <dbReference type="NCBI Taxonomy" id="105231"/>
    <lineage>
        <taxon>Eukaryota</taxon>
        <taxon>Viridiplantae</taxon>
        <taxon>Streptophyta</taxon>
        <taxon>Klebsormidiophyceae</taxon>
        <taxon>Klebsormidiales</taxon>
        <taxon>Klebsormidiaceae</taxon>
        <taxon>Klebsormidium</taxon>
    </lineage>
</organism>